<evidence type="ECO:0000256" key="2">
    <source>
        <dbReference type="SAM" id="MobiDB-lite"/>
    </source>
</evidence>
<evidence type="ECO:0000313" key="4">
    <source>
        <dbReference type="EMBL" id="KAK3586006.1"/>
    </source>
</evidence>
<dbReference type="InterPro" id="IPR029030">
    <property type="entry name" value="Caspase-like_dom_sf"/>
</dbReference>
<sequence>MGSPMVGIRALWAEKPVVRTRKCRDLLAGLDGYSKNSTIDMATITSTDSYDSSHKNRGVALVIVNEDFDPPREGANDDEMNMTSLFENLQFKVTTKSNLTADDVTTLLDEVLGRDDFHRNSDCFVFIISTHGREIQLDDGTHLQRLYCMENTFITTQTIVNKVNECDALKGKPKLFFIQACRFIKDRLGRDPGHDYVVKNGNFEDEAKADHLGHTRDLGSEEETEIVRHELEQNLNVQSRQYDDADPAEGPDSIPETKDDVYIPKVCLPKDTLIMYAIPSGYYARRQFDYGSVMLNKLKEVLEKIPEDRSSLLTALTNVAGKVAEEYEYEYNETTYKVVPQIHHRLRYDLYFTKKQTKI</sequence>
<organism evidence="4 5">
    <name type="scientific">Potamilus streckersoni</name>
    <dbReference type="NCBI Taxonomy" id="2493646"/>
    <lineage>
        <taxon>Eukaryota</taxon>
        <taxon>Metazoa</taxon>
        <taxon>Spiralia</taxon>
        <taxon>Lophotrochozoa</taxon>
        <taxon>Mollusca</taxon>
        <taxon>Bivalvia</taxon>
        <taxon>Autobranchia</taxon>
        <taxon>Heteroconchia</taxon>
        <taxon>Palaeoheterodonta</taxon>
        <taxon>Unionida</taxon>
        <taxon>Unionoidea</taxon>
        <taxon>Unionidae</taxon>
        <taxon>Ambleminae</taxon>
        <taxon>Lampsilini</taxon>
        <taxon>Potamilus</taxon>
    </lineage>
</organism>
<dbReference type="InterPro" id="IPR011600">
    <property type="entry name" value="Pept_C14_caspase"/>
</dbReference>
<reference evidence="4" key="2">
    <citation type="journal article" date="2021" name="Genome Biol. Evol.">
        <title>Developing a high-quality reference genome for a parasitic bivalve with doubly uniparental inheritance (Bivalvia: Unionida).</title>
        <authorList>
            <person name="Smith C.H."/>
        </authorList>
    </citation>
    <scope>NUCLEOTIDE SEQUENCE</scope>
    <source>
        <strain evidence="4">CHS0354</strain>
        <tissue evidence="4">Mantle</tissue>
    </source>
</reference>
<evidence type="ECO:0000313" key="5">
    <source>
        <dbReference type="Proteomes" id="UP001195483"/>
    </source>
</evidence>
<name>A0AAE0VQ94_9BIVA</name>
<proteinExistence type="inferred from homology"/>
<feature type="domain" description="Caspase family p20" evidence="3">
    <location>
        <begin position="56"/>
        <end position="182"/>
    </location>
</feature>
<dbReference type="PANTHER" id="PTHR10454">
    <property type="entry name" value="CASPASE"/>
    <property type="match status" value="1"/>
</dbReference>
<dbReference type="InterPro" id="IPR001309">
    <property type="entry name" value="Pept_C14_p20"/>
</dbReference>
<dbReference type="InterPro" id="IPR015917">
    <property type="entry name" value="Pept_C14A"/>
</dbReference>
<dbReference type="GO" id="GO:0004197">
    <property type="term" value="F:cysteine-type endopeptidase activity"/>
    <property type="evidence" value="ECO:0007669"/>
    <property type="project" value="InterPro"/>
</dbReference>
<dbReference type="Pfam" id="PF00656">
    <property type="entry name" value="Peptidase_C14"/>
    <property type="match status" value="1"/>
</dbReference>
<protein>
    <recommendedName>
        <fullName evidence="3">Caspase family p20 domain-containing protein</fullName>
    </recommendedName>
</protein>
<comment type="similarity">
    <text evidence="1">Belongs to the peptidase C14A family.</text>
</comment>
<reference evidence="4" key="3">
    <citation type="submission" date="2023-05" db="EMBL/GenBank/DDBJ databases">
        <authorList>
            <person name="Smith C.H."/>
        </authorList>
    </citation>
    <scope>NUCLEOTIDE SEQUENCE</scope>
    <source>
        <strain evidence="4">CHS0354</strain>
        <tissue evidence="4">Mantle</tissue>
    </source>
</reference>
<dbReference type="SMART" id="SM00115">
    <property type="entry name" value="CASc"/>
    <property type="match status" value="1"/>
</dbReference>
<dbReference type="PROSITE" id="PS50208">
    <property type="entry name" value="CASPASE_P20"/>
    <property type="match status" value="1"/>
</dbReference>
<dbReference type="GO" id="GO:0006508">
    <property type="term" value="P:proteolysis"/>
    <property type="evidence" value="ECO:0007669"/>
    <property type="project" value="InterPro"/>
</dbReference>
<dbReference type="Gene3D" id="3.40.50.1460">
    <property type="match status" value="1"/>
</dbReference>
<evidence type="ECO:0000259" key="3">
    <source>
        <dbReference type="PROSITE" id="PS50208"/>
    </source>
</evidence>
<dbReference type="Proteomes" id="UP001195483">
    <property type="component" value="Unassembled WGS sequence"/>
</dbReference>
<feature type="region of interest" description="Disordered" evidence="2">
    <location>
        <begin position="237"/>
        <end position="256"/>
    </location>
</feature>
<comment type="caution">
    <text evidence="4">The sequence shown here is derived from an EMBL/GenBank/DDBJ whole genome shotgun (WGS) entry which is preliminary data.</text>
</comment>
<keyword evidence="5" id="KW-1185">Reference proteome</keyword>
<dbReference type="PANTHER" id="PTHR10454:SF210">
    <property type="entry name" value="CASPASE-2"/>
    <property type="match status" value="1"/>
</dbReference>
<dbReference type="EMBL" id="JAEAOA010001951">
    <property type="protein sequence ID" value="KAK3586006.1"/>
    <property type="molecule type" value="Genomic_DNA"/>
</dbReference>
<accession>A0AAE0VQ94</accession>
<gene>
    <name evidence="4" type="ORF">CHS0354_033123</name>
</gene>
<dbReference type="InterPro" id="IPR002398">
    <property type="entry name" value="Pept_C14"/>
</dbReference>
<evidence type="ECO:0000256" key="1">
    <source>
        <dbReference type="ARBA" id="ARBA00010134"/>
    </source>
</evidence>
<reference evidence="4" key="1">
    <citation type="journal article" date="2021" name="Genome Biol. Evol.">
        <title>A High-Quality Reference Genome for a Parasitic Bivalve with Doubly Uniparental Inheritance (Bivalvia: Unionida).</title>
        <authorList>
            <person name="Smith C.H."/>
        </authorList>
    </citation>
    <scope>NUCLEOTIDE SEQUENCE</scope>
    <source>
        <strain evidence="4">CHS0354</strain>
    </source>
</reference>
<dbReference type="SUPFAM" id="SSF52129">
    <property type="entry name" value="Caspase-like"/>
    <property type="match status" value="1"/>
</dbReference>
<dbReference type="AlphaFoldDB" id="A0AAE0VQ94"/>
<dbReference type="PRINTS" id="PR00376">
    <property type="entry name" value="IL1BCENZYME"/>
</dbReference>